<sequence>MMKNKRSKIKILTLQNEALRIRLEGLQSENEFYKSQQTKLFNLASDQFATELSMLKKLVELESALSKAKSENRKR</sequence>
<protein>
    <submittedName>
        <fullName evidence="2">Uncharacterized protein</fullName>
    </submittedName>
</protein>
<dbReference type="EMBL" id="PYAS01000011">
    <property type="protein sequence ID" value="PSL25717.1"/>
    <property type="molecule type" value="Genomic_DNA"/>
</dbReference>
<dbReference type="Proteomes" id="UP000241964">
    <property type="component" value="Unassembled WGS sequence"/>
</dbReference>
<evidence type="ECO:0000313" key="3">
    <source>
        <dbReference type="Proteomes" id="UP000241964"/>
    </source>
</evidence>
<keyword evidence="1" id="KW-0175">Coiled coil</keyword>
<evidence type="ECO:0000256" key="1">
    <source>
        <dbReference type="SAM" id="Coils"/>
    </source>
</evidence>
<organism evidence="2 3">
    <name type="scientific">Dyadobacter jiangsuensis</name>
    <dbReference type="NCBI Taxonomy" id="1591085"/>
    <lineage>
        <taxon>Bacteria</taxon>
        <taxon>Pseudomonadati</taxon>
        <taxon>Bacteroidota</taxon>
        <taxon>Cytophagia</taxon>
        <taxon>Cytophagales</taxon>
        <taxon>Spirosomataceae</taxon>
        <taxon>Dyadobacter</taxon>
    </lineage>
</organism>
<reference evidence="2 3" key="1">
    <citation type="submission" date="2018-03" db="EMBL/GenBank/DDBJ databases">
        <title>Genomic Encyclopedia of Archaeal and Bacterial Type Strains, Phase II (KMG-II): from individual species to whole genera.</title>
        <authorList>
            <person name="Goeker M."/>
        </authorList>
    </citation>
    <scope>NUCLEOTIDE SEQUENCE [LARGE SCALE GENOMIC DNA]</scope>
    <source>
        <strain evidence="2 3">DSM 29057</strain>
    </source>
</reference>
<proteinExistence type="predicted"/>
<keyword evidence="3" id="KW-1185">Reference proteome</keyword>
<gene>
    <name evidence="2" type="ORF">CLV60_111168</name>
</gene>
<feature type="coiled-coil region" evidence="1">
    <location>
        <begin position="2"/>
        <end position="36"/>
    </location>
</feature>
<dbReference type="AlphaFoldDB" id="A0A2P8FVH6"/>
<comment type="caution">
    <text evidence="2">The sequence shown here is derived from an EMBL/GenBank/DDBJ whole genome shotgun (WGS) entry which is preliminary data.</text>
</comment>
<evidence type="ECO:0000313" key="2">
    <source>
        <dbReference type="EMBL" id="PSL25717.1"/>
    </source>
</evidence>
<name>A0A2P8FVH6_9BACT</name>
<accession>A0A2P8FVH6</accession>